<evidence type="ECO:0000256" key="10">
    <source>
        <dbReference type="ARBA" id="ARBA00025736"/>
    </source>
</evidence>
<keyword evidence="5" id="KW-0297">G-protein coupled receptor</keyword>
<accession>A0A7J5XB12</accession>
<dbReference type="InterPro" id="IPR017452">
    <property type="entry name" value="GPCR_Rhodpsn_7TM"/>
</dbReference>
<evidence type="ECO:0000256" key="4">
    <source>
        <dbReference type="ARBA" id="ARBA00022989"/>
    </source>
</evidence>
<feature type="transmembrane region" description="Helical" evidence="11">
    <location>
        <begin position="39"/>
        <end position="59"/>
    </location>
</feature>
<feature type="domain" description="G-protein coupled receptors family 1 profile" evidence="12">
    <location>
        <begin position="19"/>
        <end position="261"/>
    </location>
</feature>
<dbReference type="PRINTS" id="PR00237">
    <property type="entry name" value="GPCRRHODOPSN"/>
</dbReference>
<keyword evidence="3 11" id="KW-0812">Transmembrane</keyword>
<dbReference type="SUPFAM" id="SSF81321">
    <property type="entry name" value="Family A G protein-coupled receptor-like"/>
    <property type="match status" value="1"/>
</dbReference>
<gene>
    <name evidence="13" type="ORF">F7725_025399</name>
</gene>
<dbReference type="Pfam" id="PF00001">
    <property type="entry name" value="7tm_1"/>
    <property type="match status" value="1"/>
</dbReference>
<name>A0A7J5XB12_DISMA</name>
<dbReference type="Proteomes" id="UP000518266">
    <property type="component" value="Unassembled WGS sequence"/>
</dbReference>
<comment type="caution">
    <text evidence="13">The sequence shown here is derived from an EMBL/GenBank/DDBJ whole genome shotgun (WGS) entry which is preliminary data.</text>
</comment>
<comment type="subcellular location">
    <subcellularLocation>
        <location evidence="1">Membrane</location>
        <topology evidence="1">Multi-pass membrane protein</topology>
    </subcellularLocation>
</comment>
<dbReference type="EMBL" id="JAAKFY010000026">
    <property type="protein sequence ID" value="KAF3834195.1"/>
    <property type="molecule type" value="Genomic_DNA"/>
</dbReference>
<evidence type="ECO:0000256" key="9">
    <source>
        <dbReference type="ARBA" id="ARBA00023224"/>
    </source>
</evidence>
<reference evidence="13 14" key="1">
    <citation type="submission" date="2020-03" db="EMBL/GenBank/DDBJ databases">
        <title>Dissostichus mawsoni Genome sequencing and assembly.</title>
        <authorList>
            <person name="Park H."/>
        </authorList>
    </citation>
    <scope>NUCLEOTIDE SEQUENCE [LARGE SCALE GENOMIC DNA]</scope>
    <source>
        <strain evidence="13">DM0001</strain>
        <tissue evidence="13">Muscle</tissue>
    </source>
</reference>
<keyword evidence="6 11" id="KW-0472">Membrane</keyword>
<proteinExistence type="inferred from homology"/>
<dbReference type="GO" id="GO:0004875">
    <property type="term" value="F:complement receptor activity"/>
    <property type="evidence" value="ECO:0007669"/>
    <property type="project" value="TreeGrafter"/>
</dbReference>
<keyword evidence="14" id="KW-1185">Reference proteome</keyword>
<evidence type="ECO:0000256" key="11">
    <source>
        <dbReference type="SAM" id="Phobius"/>
    </source>
</evidence>
<keyword evidence="4 11" id="KW-1133">Transmembrane helix</keyword>
<dbReference type="InterPro" id="IPR000826">
    <property type="entry name" value="Formyl_rcpt-rel"/>
</dbReference>
<evidence type="ECO:0000256" key="5">
    <source>
        <dbReference type="ARBA" id="ARBA00023040"/>
    </source>
</evidence>
<evidence type="ECO:0000256" key="7">
    <source>
        <dbReference type="ARBA" id="ARBA00023157"/>
    </source>
</evidence>
<evidence type="ECO:0000313" key="14">
    <source>
        <dbReference type="Proteomes" id="UP000518266"/>
    </source>
</evidence>
<feature type="transmembrane region" description="Helical" evidence="11">
    <location>
        <begin position="6"/>
        <end position="27"/>
    </location>
</feature>
<evidence type="ECO:0000313" key="13">
    <source>
        <dbReference type="EMBL" id="KAF3834195.1"/>
    </source>
</evidence>
<protein>
    <recommendedName>
        <fullName evidence="12">G-protein coupled receptors family 1 profile domain-containing protein</fullName>
    </recommendedName>
</protein>
<dbReference type="FunFam" id="1.20.1070.10:FF:000034">
    <property type="entry name" value="G-protein coupled receptor 1"/>
    <property type="match status" value="1"/>
</dbReference>
<dbReference type="GO" id="GO:0006935">
    <property type="term" value="P:chemotaxis"/>
    <property type="evidence" value="ECO:0007669"/>
    <property type="project" value="UniProtKB-KW"/>
</dbReference>
<evidence type="ECO:0000256" key="8">
    <source>
        <dbReference type="ARBA" id="ARBA00023170"/>
    </source>
</evidence>
<comment type="similarity">
    <text evidence="10">Belongs to the chemokine-like receptor (CMKLR) family.</text>
</comment>
<feature type="transmembrane region" description="Helical" evidence="11">
    <location>
        <begin position="206"/>
        <end position="229"/>
    </location>
</feature>
<dbReference type="AlphaFoldDB" id="A0A7J5XB12"/>
<feature type="transmembrane region" description="Helical" evidence="11">
    <location>
        <begin position="114"/>
        <end position="139"/>
    </location>
</feature>
<sequence>MKNISMVLYTLTVLLGIPGNSMVIWVVRFKLKRNVTNVWLLNLAIADLIFCITRIFSLTKNLFFDHWPFGAFICKFNGFSKYANMFCSVFLLAVISLDRALCVWHPVLTKRRRTIWAASVVAFCVWCSAIIFSTPYFVYRKVYLGKNNLSKCSMEVKEGNTIVKPILYSIRFLCGFMIPFLVILICYILAAIGIRRTRLIGKSRPLRILASLVAAFFLCWAPYHCLLLVKMVDSKNAVVKIWHPVAKVVGYFNSCVNPLMYFCIGLEARGRFRQSLTGVYRRALADYGEGQVTQSHDKSLDDSSGSKHSTAIVAGSSLTTVE</sequence>
<dbReference type="OrthoDB" id="10044919at2759"/>
<keyword evidence="8" id="KW-0675">Receptor</keyword>
<evidence type="ECO:0000256" key="1">
    <source>
        <dbReference type="ARBA" id="ARBA00004141"/>
    </source>
</evidence>
<dbReference type="PANTHER" id="PTHR24225:SF48">
    <property type="entry name" value="C3A ANAPHYLATOXIN CHEMOTACTIC RECEPTOR-RELATED"/>
    <property type="match status" value="1"/>
</dbReference>
<keyword evidence="7" id="KW-1015">Disulfide bond</keyword>
<dbReference type="InterPro" id="IPR000276">
    <property type="entry name" value="GPCR_Rhodpsn"/>
</dbReference>
<evidence type="ECO:0000256" key="3">
    <source>
        <dbReference type="ARBA" id="ARBA00022692"/>
    </source>
</evidence>
<evidence type="ECO:0000256" key="2">
    <source>
        <dbReference type="ARBA" id="ARBA00022500"/>
    </source>
</evidence>
<keyword evidence="9" id="KW-0807">Transducer</keyword>
<evidence type="ECO:0000256" key="6">
    <source>
        <dbReference type="ARBA" id="ARBA00023136"/>
    </source>
</evidence>
<dbReference type="PANTHER" id="PTHR24225">
    <property type="entry name" value="CHEMOTACTIC RECEPTOR"/>
    <property type="match status" value="1"/>
</dbReference>
<dbReference type="PROSITE" id="PS50262">
    <property type="entry name" value="G_PROTEIN_RECEP_F1_2"/>
    <property type="match status" value="1"/>
</dbReference>
<organism evidence="13 14">
    <name type="scientific">Dissostichus mawsoni</name>
    <name type="common">Antarctic cod</name>
    <dbReference type="NCBI Taxonomy" id="36200"/>
    <lineage>
        <taxon>Eukaryota</taxon>
        <taxon>Metazoa</taxon>
        <taxon>Chordata</taxon>
        <taxon>Craniata</taxon>
        <taxon>Vertebrata</taxon>
        <taxon>Euteleostomi</taxon>
        <taxon>Actinopterygii</taxon>
        <taxon>Neopterygii</taxon>
        <taxon>Teleostei</taxon>
        <taxon>Neoteleostei</taxon>
        <taxon>Acanthomorphata</taxon>
        <taxon>Eupercaria</taxon>
        <taxon>Perciformes</taxon>
        <taxon>Notothenioidei</taxon>
        <taxon>Nototheniidae</taxon>
        <taxon>Dissostichus</taxon>
    </lineage>
</organism>
<dbReference type="GO" id="GO:0004930">
    <property type="term" value="F:G protein-coupled receptor activity"/>
    <property type="evidence" value="ECO:0007669"/>
    <property type="project" value="UniProtKB-KW"/>
</dbReference>
<evidence type="ECO:0000259" key="12">
    <source>
        <dbReference type="PROSITE" id="PS50262"/>
    </source>
</evidence>
<dbReference type="CDD" id="cd14974">
    <property type="entry name" value="7tmA_Anaphylatoxin_R-like"/>
    <property type="match status" value="1"/>
</dbReference>
<dbReference type="GO" id="GO:0007200">
    <property type="term" value="P:phospholipase C-activating G protein-coupled receptor signaling pathway"/>
    <property type="evidence" value="ECO:0007669"/>
    <property type="project" value="TreeGrafter"/>
</dbReference>
<dbReference type="GO" id="GO:0006954">
    <property type="term" value="P:inflammatory response"/>
    <property type="evidence" value="ECO:0007669"/>
    <property type="project" value="TreeGrafter"/>
</dbReference>
<feature type="transmembrane region" description="Helical" evidence="11">
    <location>
        <begin position="170"/>
        <end position="194"/>
    </location>
</feature>
<feature type="transmembrane region" description="Helical" evidence="11">
    <location>
        <begin position="241"/>
        <end position="264"/>
    </location>
</feature>
<feature type="transmembrane region" description="Helical" evidence="11">
    <location>
        <begin position="79"/>
        <end position="102"/>
    </location>
</feature>
<dbReference type="Gene3D" id="1.20.1070.10">
    <property type="entry name" value="Rhodopsin 7-helix transmembrane proteins"/>
    <property type="match status" value="1"/>
</dbReference>
<keyword evidence="2" id="KW-0145">Chemotaxis</keyword>
<dbReference type="GO" id="GO:0005886">
    <property type="term" value="C:plasma membrane"/>
    <property type="evidence" value="ECO:0007669"/>
    <property type="project" value="TreeGrafter"/>
</dbReference>
<dbReference type="GO" id="GO:0007204">
    <property type="term" value="P:positive regulation of cytosolic calcium ion concentration"/>
    <property type="evidence" value="ECO:0007669"/>
    <property type="project" value="TreeGrafter"/>
</dbReference>
<feature type="non-terminal residue" evidence="13">
    <location>
        <position position="322"/>
    </location>
</feature>